<feature type="transmembrane region" description="Helical" evidence="8">
    <location>
        <begin position="285"/>
        <end position="303"/>
    </location>
</feature>
<evidence type="ECO:0000256" key="2">
    <source>
        <dbReference type="ARBA" id="ARBA00022448"/>
    </source>
</evidence>
<feature type="compositionally biased region" description="Low complexity" evidence="9">
    <location>
        <begin position="532"/>
        <end position="542"/>
    </location>
</feature>
<dbReference type="GO" id="GO:0005313">
    <property type="term" value="F:L-glutamate transmembrane transporter activity"/>
    <property type="evidence" value="ECO:0007669"/>
    <property type="project" value="TreeGrafter"/>
</dbReference>
<comment type="similarity">
    <text evidence="8">Belongs to the dicarboxylate/amino acid:cation symporter (DAACS) (TC 2.A.23) family.</text>
</comment>
<dbReference type="InterPro" id="IPR018107">
    <property type="entry name" value="Na-dicarboxylate_symporter_CS"/>
</dbReference>
<dbReference type="Gene3D" id="1.10.3860.10">
    <property type="entry name" value="Sodium:dicarboxylate symporter"/>
    <property type="match status" value="1"/>
</dbReference>
<dbReference type="PROSITE" id="PS00713">
    <property type="entry name" value="NA_DICARBOXYL_SYMP_1"/>
    <property type="match status" value="1"/>
</dbReference>
<dbReference type="EMBL" id="GEEE01014512">
    <property type="protein sequence ID" value="JAP48713.1"/>
    <property type="molecule type" value="Transcribed_RNA"/>
</dbReference>
<gene>
    <name evidence="10" type="primary">EAA2</name>
    <name evidence="10" type="ORF">TR136275</name>
</gene>
<dbReference type="AlphaFoldDB" id="A0A0X3P8S7"/>
<evidence type="ECO:0000256" key="8">
    <source>
        <dbReference type="RuleBase" id="RU361216"/>
    </source>
</evidence>
<keyword evidence="2 8" id="KW-0813">Transport</keyword>
<accession>A0A0X3P8S7</accession>
<feature type="transmembrane region" description="Helical" evidence="8">
    <location>
        <begin position="244"/>
        <end position="273"/>
    </location>
</feature>
<sequence>MSQPEDATDSQAEGTKAINKLEEVATTETSALTESRPEDTKVKKGGKSHCRTFRKRCSADNLIVTFTVIAVIAGMGLGILLKFVASPTSRQIYLISFPGELLMNMLKMLIIPLIISSLVTGLAGLDAKSSGKIGSYAMIYYVLTTAMAVILGIVLVLSIHPGSTSIKESVEVGKVDKRVTSTLDSFLDLFRNIFPENIVQACLEQQQSEHKNITRRRRNGTLPNMTYNSIEEIIVPVYKSSTNVLGLVTFSIAIGLIMGQMGEQALIMVQFFVILNEIVMRLVKIIMWYSPLGIFFLILGKVLDIDDLERTAYSLGKYMLTVVLGLAIHSLGTLTLLYTVICRKNPFRFYKGIFQAWITALGTASSAATLPITFRCLEENLGIDKRVTRFVLPIGATINMDGTALYEAVASIFIAQINGRDLALSEVIIVSVTATLAAIGAASVPSAGLVTMMLVLTSVGLPTNDITMILAVDWLLDRIRTSVNVIGDAIGAGIVDHLCKKDLLARDEEARLELDACLEEAARLRRESSKPEQAVAGAGAAIAEEEQEEEEEQDSVPPEITSTPGRRSLTHLHRKRLSVAAALRLQEQISPTVATMAASMSIDDSERSTHPNHLKKYRSLDYSAYTET</sequence>
<keyword evidence="3 8" id="KW-0812">Transmembrane</keyword>
<dbReference type="EMBL" id="GEEE01014891">
    <property type="protein sequence ID" value="JAP48334.1"/>
    <property type="molecule type" value="Transcribed_RNA"/>
</dbReference>
<name>A0A0X3P8S7_SCHSO</name>
<evidence type="ECO:0000256" key="1">
    <source>
        <dbReference type="ARBA" id="ARBA00004141"/>
    </source>
</evidence>
<feature type="region of interest" description="Disordered" evidence="9">
    <location>
        <begin position="528"/>
        <end position="571"/>
    </location>
</feature>
<comment type="subcellular location">
    <subcellularLocation>
        <location evidence="1 8">Membrane</location>
        <topology evidence="1 8">Multi-pass membrane protein</topology>
    </subcellularLocation>
</comment>
<evidence type="ECO:0000256" key="9">
    <source>
        <dbReference type="SAM" id="MobiDB-lite"/>
    </source>
</evidence>
<feature type="transmembrane region" description="Helical" evidence="8">
    <location>
        <begin position="137"/>
        <end position="159"/>
    </location>
</feature>
<dbReference type="PRINTS" id="PR00173">
    <property type="entry name" value="EDTRNSPORT"/>
</dbReference>
<feature type="region of interest" description="Disordered" evidence="9">
    <location>
        <begin position="25"/>
        <end position="47"/>
    </location>
</feature>
<feature type="transmembrane region" description="Helical" evidence="8">
    <location>
        <begin position="105"/>
        <end position="125"/>
    </location>
</feature>
<dbReference type="GO" id="GO:0015501">
    <property type="term" value="F:glutamate:sodium symporter activity"/>
    <property type="evidence" value="ECO:0007669"/>
    <property type="project" value="TreeGrafter"/>
</dbReference>
<organism evidence="10">
    <name type="scientific">Schistocephalus solidus</name>
    <name type="common">Tapeworm</name>
    <dbReference type="NCBI Taxonomy" id="70667"/>
    <lineage>
        <taxon>Eukaryota</taxon>
        <taxon>Metazoa</taxon>
        <taxon>Spiralia</taxon>
        <taxon>Lophotrochozoa</taxon>
        <taxon>Platyhelminthes</taxon>
        <taxon>Cestoda</taxon>
        <taxon>Eucestoda</taxon>
        <taxon>Diphyllobothriidea</taxon>
        <taxon>Diphyllobothriidae</taxon>
        <taxon>Schistocephalus</taxon>
    </lineage>
</organism>
<feature type="transmembrane region" description="Helical" evidence="8">
    <location>
        <begin position="61"/>
        <end position="85"/>
    </location>
</feature>
<feature type="transmembrane region" description="Helical" evidence="8">
    <location>
        <begin position="394"/>
        <end position="415"/>
    </location>
</feature>
<keyword evidence="5 8" id="KW-1133">Transmembrane helix</keyword>
<protein>
    <recommendedName>
        <fullName evidence="8">Amino acid transporter</fullName>
    </recommendedName>
</protein>
<keyword evidence="7" id="KW-0325">Glycoprotein</keyword>
<dbReference type="GO" id="GO:0005886">
    <property type="term" value="C:plasma membrane"/>
    <property type="evidence" value="ECO:0007669"/>
    <property type="project" value="TreeGrafter"/>
</dbReference>
<dbReference type="PANTHER" id="PTHR11958:SF99">
    <property type="entry name" value="SODIUM-DEPENDENT EXCITATORY AMINO ACID TRANSPORTER GLT-6-RELATED"/>
    <property type="match status" value="1"/>
</dbReference>
<feature type="compositionally biased region" description="Acidic residues" evidence="9">
    <location>
        <begin position="543"/>
        <end position="554"/>
    </location>
</feature>
<evidence type="ECO:0000256" key="5">
    <source>
        <dbReference type="ARBA" id="ARBA00022989"/>
    </source>
</evidence>
<evidence type="ECO:0000256" key="4">
    <source>
        <dbReference type="ARBA" id="ARBA00022847"/>
    </source>
</evidence>
<dbReference type="InterPro" id="IPR001991">
    <property type="entry name" value="Na-dicarboxylate_symporter"/>
</dbReference>
<dbReference type="GO" id="GO:0015175">
    <property type="term" value="F:neutral L-amino acid transmembrane transporter activity"/>
    <property type="evidence" value="ECO:0007669"/>
    <property type="project" value="TreeGrafter"/>
</dbReference>
<evidence type="ECO:0000256" key="6">
    <source>
        <dbReference type="ARBA" id="ARBA00023136"/>
    </source>
</evidence>
<feature type="transmembrane region" description="Helical" evidence="8">
    <location>
        <begin position="318"/>
        <end position="341"/>
    </location>
</feature>
<dbReference type="Pfam" id="PF00375">
    <property type="entry name" value="SDF"/>
    <property type="match status" value="1"/>
</dbReference>
<proteinExistence type="inferred from homology"/>
<dbReference type="InterPro" id="IPR036458">
    <property type="entry name" value="Na:dicarbo_symporter_sf"/>
</dbReference>
<evidence type="ECO:0000256" key="7">
    <source>
        <dbReference type="ARBA" id="ARBA00023180"/>
    </source>
</evidence>
<keyword evidence="4 8" id="KW-0769">Symport</keyword>
<feature type="transmembrane region" description="Helical" evidence="8">
    <location>
        <begin position="353"/>
        <end position="374"/>
    </location>
</feature>
<evidence type="ECO:0000256" key="3">
    <source>
        <dbReference type="ARBA" id="ARBA00022692"/>
    </source>
</evidence>
<reference evidence="10" key="1">
    <citation type="submission" date="2016-01" db="EMBL/GenBank/DDBJ databases">
        <title>Reference transcriptome for the parasite Schistocephalus solidus: insights into the molecular evolution of parasitism.</title>
        <authorList>
            <person name="Hebert F.O."/>
            <person name="Grambauer S."/>
            <person name="Barber I."/>
            <person name="Landry C.R."/>
            <person name="Aubin-Horth N."/>
        </authorList>
    </citation>
    <scope>NUCLEOTIDE SEQUENCE</scope>
</reference>
<dbReference type="SUPFAM" id="SSF118215">
    <property type="entry name" value="Proton glutamate symport protein"/>
    <property type="match status" value="1"/>
</dbReference>
<evidence type="ECO:0000313" key="10">
    <source>
        <dbReference type="EMBL" id="JAP48334.1"/>
    </source>
</evidence>
<keyword evidence="6 8" id="KW-0472">Membrane</keyword>
<dbReference type="PANTHER" id="PTHR11958">
    <property type="entry name" value="SODIUM/DICARBOXYLATE SYMPORTER-RELATED"/>
    <property type="match status" value="1"/>
</dbReference>
<dbReference type="InterPro" id="IPR050746">
    <property type="entry name" value="DAACS"/>
</dbReference>
<feature type="region of interest" description="Disordered" evidence="9">
    <location>
        <begin position="600"/>
        <end position="628"/>
    </location>
</feature>
<dbReference type="PROSITE" id="PS00714">
    <property type="entry name" value="NA_DICARBOXYL_SYMP_2"/>
    <property type="match status" value="1"/>
</dbReference>
<feature type="transmembrane region" description="Helical" evidence="8">
    <location>
        <begin position="422"/>
        <end position="444"/>
    </location>
</feature>